<name>A0A848GAM8_9RHOO</name>
<evidence type="ECO:0000313" key="2">
    <source>
        <dbReference type="Proteomes" id="UP000580043"/>
    </source>
</evidence>
<accession>A0A848GAM8</accession>
<comment type="caution">
    <text evidence="1">The sequence shown here is derived from an EMBL/GenBank/DDBJ whole genome shotgun (WGS) entry which is preliminary data.</text>
</comment>
<evidence type="ECO:0008006" key="3">
    <source>
        <dbReference type="Google" id="ProtNLM"/>
    </source>
</evidence>
<dbReference type="RefSeq" id="WP_169146134.1">
    <property type="nucleotide sequence ID" value="NZ_JABBGA010000009.1"/>
</dbReference>
<proteinExistence type="predicted"/>
<organism evidence="1 2">
    <name type="scientific">Zoogloea dura</name>
    <dbReference type="NCBI Taxonomy" id="2728840"/>
    <lineage>
        <taxon>Bacteria</taxon>
        <taxon>Pseudomonadati</taxon>
        <taxon>Pseudomonadota</taxon>
        <taxon>Betaproteobacteria</taxon>
        <taxon>Rhodocyclales</taxon>
        <taxon>Zoogloeaceae</taxon>
        <taxon>Zoogloea</taxon>
    </lineage>
</organism>
<dbReference type="AlphaFoldDB" id="A0A848GAM8"/>
<protein>
    <recommendedName>
        <fullName evidence="3">GTPase</fullName>
    </recommendedName>
</protein>
<reference evidence="1 2" key="1">
    <citation type="submission" date="2020-04" db="EMBL/GenBank/DDBJ databases">
        <title>Zoogloea sp. G-4-1-14 isolated from soil.</title>
        <authorList>
            <person name="Dahal R.H."/>
        </authorList>
    </citation>
    <scope>NUCLEOTIDE SEQUENCE [LARGE SCALE GENOMIC DNA]</scope>
    <source>
        <strain evidence="1 2">G-4-1-14</strain>
    </source>
</reference>
<gene>
    <name evidence="1" type="ORF">HHL15_12620</name>
</gene>
<evidence type="ECO:0000313" key="1">
    <source>
        <dbReference type="EMBL" id="NML26591.1"/>
    </source>
</evidence>
<dbReference type="EMBL" id="JABBGA010000009">
    <property type="protein sequence ID" value="NML26591.1"/>
    <property type="molecule type" value="Genomic_DNA"/>
</dbReference>
<sequence>MSAADPHLSDRMAPVLDWLASPLVDDPDLELASLVRHLDELGSSESNRGQLKRCLEPLYARSMAISRLFRGRLAAATLPLTIGLHRSATRMLAALGKVAAAHEEVLSETHHRLARSLRRNPSIISARAIELLAEQFTIAHLSGSSAPFEFWLRAHAVFNAADPLAGDKGDDAVEGILAAYKYLLALSAAHPAGLTGREITWLADYLASNVRATSIRHSPPGEDELGWFWVDPDQDTPPISIHRRPPPPVEGLLYFSGEELARRATCLIDQLEGDEPPSPDTHPGMERHEVATLLRRVREYWACPPHREHSRRRNQYSVQVCCGLDNIWKMLREPGSSRQSAHASEWMVVNESPTGYAIMQVTAAAATLNAGIAIALRRDDEEPWTLCVVRWIRSETPEQVELGLQVIANSAKPVTVGFRNANRPRAMSPALVLPPIQAAGRQQAILAPAGTYSARRFMLVSDTNRLYVAQGRLLSLDMQTAAVELFQYEIDPYPL</sequence>
<keyword evidence="2" id="KW-1185">Reference proteome</keyword>
<dbReference type="Proteomes" id="UP000580043">
    <property type="component" value="Unassembled WGS sequence"/>
</dbReference>